<accession>A0ABS8Y521</accession>
<sequence length="132" mass="14648">TINLNDPPSPIVINELSEEKEGDESPVIWPSEVQEDQSNILQCEVEIIEEFIEVMNKERDGGGEGTPNLAGEKDSPARLSSPKWDGTPNPTNTTVAPSQTLMDDDVPLNLMFNKEPRSSYKHSSMSRKGTHR</sequence>
<dbReference type="Proteomes" id="UP000823775">
    <property type="component" value="Unassembled WGS sequence"/>
</dbReference>
<evidence type="ECO:0000256" key="1">
    <source>
        <dbReference type="SAM" id="MobiDB-lite"/>
    </source>
</evidence>
<name>A0ABS8Y521_DATST</name>
<organism evidence="2 3">
    <name type="scientific">Datura stramonium</name>
    <name type="common">Jimsonweed</name>
    <name type="synonym">Common thornapple</name>
    <dbReference type="NCBI Taxonomy" id="4076"/>
    <lineage>
        <taxon>Eukaryota</taxon>
        <taxon>Viridiplantae</taxon>
        <taxon>Streptophyta</taxon>
        <taxon>Embryophyta</taxon>
        <taxon>Tracheophyta</taxon>
        <taxon>Spermatophyta</taxon>
        <taxon>Magnoliopsida</taxon>
        <taxon>eudicotyledons</taxon>
        <taxon>Gunneridae</taxon>
        <taxon>Pentapetalae</taxon>
        <taxon>asterids</taxon>
        <taxon>lamiids</taxon>
        <taxon>Solanales</taxon>
        <taxon>Solanaceae</taxon>
        <taxon>Solanoideae</taxon>
        <taxon>Datureae</taxon>
        <taxon>Datura</taxon>
    </lineage>
</organism>
<proteinExistence type="predicted"/>
<reference evidence="2 3" key="1">
    <citation type="journal article" date="2021" name="BMC Genomics">
        <title>Datura genome reveals duplications of psychoactive alkaloid biosynthetic genes and high mutation rate following tissue culture.</title>
        <authorList>
            <person name="Rajewski A."/>
            <person name="Carter-House D."/>
            <person name="Stajich J."/>
            <person name="Litt A."/>
        </authorList>
    </citation>
    <scope>NUCLEOTIDE SEQUENCE [LARGE SCALE GENOMIC DNA]</scope>
    <source>
        <strain evidence="2">AR-01</strain>
    </source>
</reference>
<comment type="caution">
    <text evidence="2">The sequence shown here is derived from an EMBL/GenBank/DDBJ whole genome shotgun (WGS) entry which is preliminary data.</text>
</comment>
<evidence type="ECO:0000313" key="2">
    <source>
        <dbReference type="EMBL" id="MCE5166502.1"/>
    </source>
</evidence>
<gene>
    <name evidence="2" type="ORF">HAX54_020711</name>
</gene>
<protein>
    <submittedName>
        <fullName evidence="2">Uncharacterized protein</fullName>
    </submittedName>
</protein>
<dbReference type="EMBL" id="JACEIK010024975">
    <property type="protein sequence ID" value="MCE5166502.1"/>
    <property type="molecule type" value="Genomic_DNA"/>
</dbReference>
<feature type="region of interest" description="Disordered" evidence="1">
    <location>
        <begin position="1"/>
        <end position="25"/>
    </location>
</feature>
<evidence type="ECO:0000313" key="3">
    <source>
        <dbReference type="Proteomes" id="UP000823775"/>
    </source>
</evidence>
<feature type="region of interest" description="Disordered" evidence="1">
    <location>
        <begin position="56"/>
        <end position="132"/>
    </location>
</feature>
<keyword evidence="3" id="KW-1185">Reference proteome</keyword>
<feature type="non-terminal residue" evidence="2">
    <location>
        <position position="1"/>
    </location>
</feature>
<feature type="compositionally biased region" description="Polar residues" evidence="1">
    <location>
        <begin position="88"/>
        <end position="101"/>
    </location>
</feature>